<feature type="region of interest" description="Disordered" evidence="1">
    <location>
        <begin position="69"/>
        <end position="91"/>
    </location>
</feature>
<proteinExistence type="predicted"/>
<dbReference type="AlphaFoldDB" id="A0A9D4X0M6"/>
<evidence type="ECO:0000256" key="1">
    <source>
        <dbReference type="SAM" id="MobiDB-lite"/>
    </source>
</evidence>
<dbReference type="Gramene" id="Psat05G0643200-T1">
    <property type="protein sequence ID" value="KAI5411334.1"/>
    <property type="gene ID" value="KIW84_056432"/>
</dbReference>
<organism evidence="2 3">
    <name type="scientific">Pisum sativum</name>
    <name type="common">Garden pea</name>
    <name type="synonym">Lathyrus oleraceus</name>
    <dbReference type="NCBI Taxonomy" id="3888"/>
    <lineage>
        <taxon>Eukaryota</taxon>
        <taxon>Viridiplantae</taxon>
        <taxon>Streptophyta</taxon>
        <taxon>Embryophyta</taxon>
        <taxon>Tracheophyta</taxon>
        <taxon>Spermatophyta</taxon>
        <taxon>Magnoliopsida</taxon>
        <taxon>eudicotyledons</taxon>
        <taxon>Gunneridae</taxon>
        <taxon>Pentapetalae</taxon>
        <taxon>rosids</taxon>
        <taxon>fabids</taxon>
        <taxon>Fabales</taxon>
        <taxon>Fabaceae</taxon>
        <taxon>Papilionoideae</taxon>
        <taxon>50 kb inversion clade</taxon>
        <taxon>NPAAA clade</taxon>
        <taxon>Hologalegina</taxon>
        <taxon>IRL clade</taxon>
        <taxon>Fabeae</taxon>
        <taxon>Lathyrus</taxon>
    </lineage>
</organism>
<evidence type="ECO:0000313" key="3">
    <source>
        <dbReference type="Proteomes" id="UP001058974"/>
    </source>
</evidence>
<gene>
    <name evidence="2" type="ORF">KIW84_056432</name>
</gene>
<feature type="compositionally biased region" description="Basic and acidic residues" evidence="1">
    <location>
        <begin position="140"/>
        <end position="150"/>
    </location>
</feature>
<dbReference type="Proteomes" id="UP001058974">
    <property type="component" value="Chromosome 5"/>
</dbReference>
<sequence>MKLNGDEPARNSKFIALKSVAKFANAPQVWESEEASHVEGSEEDSNDVEMDFIIKRFQYLAKKNKRFFGRSSGFRGSSSREKKDDQKGCFNCKKPDHFIADYTSRARGLGANNPSEARCSEAIKTSEVGSPEADPTLGAHLDEEYSKETQDGSSEASQSKKTFKYKSSHP</sequence>
<evidence type="ECO:0000313" key="2">
    <source>
        <dbReference type="EMBL" id="KAI5411334.1"/>
    </source>
</evidence>
<dbReference type="EMBL" id="JAMSHJ010000005">
    <property type="protein sequence ID" value="KAI5411334.1"/>
    <property type="molecule type" value="Genomic_DNA"/>
</dbReference>
<feature type="compositionally biased region" description="Polar residues" evidence="1">
    <location>
        <begin position="151"/>
        <end position="160"/>
    </location>
</feature>
<name>A0A9D4X0M6_PEA</name>
<comment type="caution">
    <text evidence="2">The sequence shown here is derived from an EMBL/GenBank/DDBJ whole genome shotgun (WGS) entry which is preliminary data.</text>
</comment>
<protein>
    <submittedName>
        <fullName evidence="2">Uncharacterized protein</fullName>
    </submittedName>
</protein>
<reference evidence="2 3" key="1">
    <citation type="journal article" date="2022" name="Nat. Genet.">
        <title>Improved pea reference genome and pan-genome highlight genomic features and evolutionary characteristics.</title>
        <authorList>
            <person name="Yang T."/>
            <person name="Liu R."/>
            <person name="Luo Y."/>
            <person name="Hu S."/>
            <person name="Wang D."/>
            <person name="Wang C."/>
            <person name="Pandey M.K."/>
            <person name="Ge S."/>
            <person name="Xu Q."/>
            <person name="Li N."/>
            <person name="Li G."/>
            <person name="Huang Y."/>
            <person name="Saxena R.K."/>
            <person name="Ji Y."/>
            <person name="Li M."/>
            <person name="Yan X."/>
            <person name="He Y."/>
            <person name="Liu Y."/>
            <person name="Wang X."/>
            <person name="Xiang C."/>
            <person name="Varshney R.K."/>
            <person name="Ding H."/>
            <person name="Gao S."/>
            <person name="Zong X."/>
        </authorList>
    </citation>
    <scope>NUCLEOTIDE SEQUENCE [LARGE SCALE GENOMIC DNA]</scope>
    <source>
        <strain evidence="2 3">cv. Zhongwan 6</strain>
    </source>
</reference>
<feature type="compositionally biased region" description="Basic residues" evidence="1">
    <location>
        <begin position="161"/>
        <end position="170"/>
    </location>
</feature>
<keyword evidence="3" id="KW-1185">Reference proteome</keyword>
<feature type="region of interest" description="Disordered" evidence="1">
    <location>
        <begin position="107"/>
        <end position="170"/>
    </location>
</feature>
<accession>A0A9D4X0M6</accession>
<feature type="compositionally biased region" description="Basic and acidic residues" evidence="1">
    <location>
        <begin position="78"/>
        <end position="91"/>
    </location>
</feature>